<dbReference type="PANTHER" id="PTHR33240:SF8">
    <property type="entry name" value="OS03G0439900 PROTEIN"/>
    <property type="match status" value="1"/>
</dbReference>
<comment type="caution">
    <text evidence="1">The sequence shown here is derived from an EMBL/GenBank/DDBJ whole genome shotgun (WGS) entry which is preliminary data.</text>
</comment>
<evidence type="ECO:0000313" key="1">
    <source>
        <dbReference type="EMBL" id="KAF2571576.1"/>
    </source>
</evidence>
<proteinExistence type="predicted"/>
<dbReference type="PANTHER" id="PTHR33240">
    <property type="entry name" value="OS08G0508500 PROTEIN"/>
    <property type="match status" value="1"/>
</dbReference>
<sequence length="286" mass="31431">MGQQVKCPQKMKAPDSFRNPGLWCDFHRDHGHKTEDCIALKIEVNELLKKGHLWDGISHAAAKKSTWNAKQALEAAKPKRLHLDTDKISFTTKEQERVLSPHHDALVISFTVANCLVKRILVDNGSSGNIIFQAAYKDLGLEKSALTRRITPLIGFSGEVRQTAGEVHSIGSFPFSRRKGLVPGTGPGVLSSGDPGRLLVGPRGRCPAWILDECYTRVFFPNSLPLITRFCHRTRGITCALKSTGVAHPQQDFPRQDIASMEKLGAFGCVLEMAEPGALVISEEEA</sequence>
<dbReference type="AlphaFoldDB" id="A0A8S9IRJ7"/>
<dbReference type="EMBL" id="QGKY02001015">
    <property type="protein sequence ID" value="KAF2571576.1"/>
    <property type="molecule type" value="Genomic_DNA"/>
</dbReference>
<protein>
    <submittedName>
        <fullName evidence="1">Uncharacterized protein</fullName>
    </submittedName>
</protein>
<gene>
    <name evidence="1" type="ORF">F2Q70_00002695</name>
</gene>
<organism evidence="1">
    <name type="scientific">Brassica cretica</name>
    <name type="common">Mustard</name>
    <dbReference type="NCBI Taxonomy" id="69181"/>
    <lineage>
        <taxon>Eukaryota</taxon>
        <taxon>Viridiplantae</taxon>
        <taxon>Streptophyta</taxon>
        <taxon>Embryophyta</taxon>
        <taxon>Tracheophyta</taxon>
        <taxon>Spermatophyta</taxon>
        <taxon>Magnoliopsida</taxon>
        <taxon>eudicotyledons</taxon>
        <taxon>Gunneridae</taxon>
        <taxon>Pentapetalae</taxon>
        <taxon>rosids</taxon>
        <taxon>malvids</taxon>
        <taxon>Brassicales</taxon>
        <taxon>Brassicaceae</taxon>
        <taxon>Brassiceae</taxon>
        <taxon>Brassica</taxon>
    </lineage>
</organism>
<reference evidence="1" key="1">
    <citation type="submission" date="2019-12" db="EMBL/GenBank/DDBJ databases">
        <title>Genome sequencing and annotation of Brassica cretica.</title>
        <authorList>
            <person name="Studholme D.J."/>
            <person name="Sarris P.F."/>
        </authorList>
    </citation>
    <scope>NUCLEOTIDE SEQUENCE</scope>
    <source>
        <strain evidence="1">PFS-102/07</strain>
        <tissue evidence="1">Leaf</tissue>
    </source>
</reference>
<name>A0A8S9IRJ7_BRACR</name>
<accession>A0A8S9IRJ7</accession>